<organism evidence="3 4">
    <name type="scientific">Taibaiella chishuiensis</name>
    <dbReference type="NCBI Taxonomy" id="1434707"/>
    <lineage>
        <taxon>Bacteria</taxon>
        <taxon>Pseudomonadati</taxon>
        <taxon>Bacteroidota</taxon>
        <taxon>Chitinophagia</taxon>
        <taxon>Chitinophagales</taxon>
        <taxon>Chitinophagaceae</taxon>
        <taxon>Taibaiella</taxon>
    </lineage>
</organism>
<name>A0A2P8CV31_9BACT</name>
<dbReference type="PROSITE" id="PS51257">
    <property type="entry name" value="PROKAR_LIPOPROTEIN"/>
    <property type="match status" value="1"/>
</dbReference>
<feature type="region of interest" description="Disordered" evidence="1">
    <location>
        <begin position="37"/>
        <end position="58"/>
    </location>
</feature>
<dbReference type="EMBL" id="PYGD01000014">
    <property type="protein sequence ID" value="PSK88820.1"/>
    <property type="molecule type" value="Genomic_DNA"/>
</dbReference>
<evidence type="ECO:0000256" key="1">
    <source>
        <dbReference type="SAM" id="MobiDB-lite"/>
    </source>
</evidence>
<accession>A0A2P8CV31</accession>
<reference evidence="3 4" key="1">
    <citation type="submission" date="2018-03" db="EMBL/GenBank/DDBJ databases">
        <title>Genomic Encyclopedia of Type Strains, Phase III (KMG-III): the genomes of soil and plant-associated and newly described type strains.</title>
        <authorList>
            <person name="Whitman W."/>
        </authorList>
    </citation>
    <scope>NUCLEOTIDE SEQUENCE [LARGE SCALE GENOMIC DNA]</scope>
    <source>
        <strain evidence="3 4">CGMCC 1.12700</strain>
    </source>
</reference>
<evidence type="ECO:0000256" key="2">
    <source>
        <dbReference type="SAM" id="SignalP"/>
    </source>
</evidence>
<dbReference type="AlphaFoldDB" id="A0A2P8CV31"/>
<feature type="signal peptide" evidence="2">
    <location>
        <begin position="1"/>
        <end position="19"/>
    </location>
</feature>
<proteinExistence type="predicted"/>
<evidence type="ECO:0000313" key="4">
    <source>
        <dbReference type="Proteomes" id="UP000240572"/>
    </source>
</evidence>
<keyword evidence="2" id="KW-0732">Signal</keyword>
<feature type="compositionally biased region" description="Basic and acidic residues" evidence="1">
    <location>
        <begin position="120"/>
        <end position="136"/>
    </location>
</feature>
<protein>
    <submittedName>
        <fullName evidence="3">Uncharacterized protein</fullName>
    </submittedName>
</protein>
<sequence>MKKSLLILAAASAVGFASCGGGNNEGSLTPAQLDSIQQATRQATEDSIANAQKRQSDSLVNAQNATAVDSLKRVNDSLAAVAAKPATKPVTPTKKPAPSKNTGTKPQPVPEVVEPAKPVNPKDARFGNEEAKKKTQEANTNAKDARFK</sequence>
<evidence type="ECO:0000313" key="3">
    <source>
        <dbReference type="EMBL" id="PSK88820.1"/>
    </source>
</evidence>
<feature type="chain" id="PRO_5015115294" evidence="2">
    <location>
        <begin position="20"/>
        <end position="148"/>
    </location>
</feature>
<comment type="caution">
    <text evidence="3">The sequence shown here is derived from an EMBL/GenBank/DDBJ whole genome shotgun (WGS) entry which is preliminary data.</text>
</comment>
<dbReference type="RefSeq" id="WP_106525179.1">
    <property type="nucleotide sequence ID" value="NZ_PYGD01000014.1"/>
</dbReference>
<feature type="region of interest" description="Disordered" evidence="1">
    <location>
        <begin position="80"/>
        <end position="148"/>
    </location>
</feature>
<gene>
    <name evidence="3" type="ORF">B0I18_11431</name>
</gene>
<keyword evidence="4" id="KW-1185">Reference proteome</keyword>
<dbReference type="Proteomes" id="UP000240572">
    <property type="component" value="Unassembled WGS sequence"/>
</dbReference>
<feature type="compositionally biased region" description="Low complexity" evidence="1">
    <location>
        <begin position="80"/>
        <end position="98"/>
    </location>
</feature>
<feature type="compositionally biased region" description="Low complexity" evidence="1">
    <location>
        <begin position="110"/>
        <end position="119"/>
    </location>
</feature>